<dbReference type="EMBL" id="BKZV01000001">
    <property type="protein sequence ID" value="GER81825.1"/>
    <property type="molecule type" value="Genomic_DNA"/>
</dbReference>
<dbReference type="PANTHER" id="PTHR11908">
    <property type="entry name" value="XANTHINE DEHYDROGENASE"/>
    <property type="match status" value="1"/>
</dbReference>
<dbReference type="PANTHER" id="PTHR11908:SF157">
    <property type="entry name" value="XANTHINE DEHYDROGENASE SUBUNIT D-RELATED"/>
    <property type="match status" value="1"/>
</dbReference>
<dbReference type="InterPro" id="IPR000674">
    <property type="entry name" value="Ald_Oxase/Xan_DH_a/b"/>
</dbReference>
<reference evidence="3 4" key="1">
    <citation type="journal article" date="2019" name="Int. J. Syst. Evol. Microbiol.">
        <title>Thermogemmatispora aurantia sp. nov. and Thermogemmatispora argillosa sp. nov., within the class Ktedonobacteria, and emended description of the genus Thermogemmatispora.</title>
        <authorList>
            <person name="Zheng Y."/>
            <person name="Wang C.M."/>
            <person name="Sakai Y."/>
            <person name="Abe K."/>
            <person name="Yokota A."/>
            <person name="Yabe S."/>
        </authorList>
    </citation>
    <scope>NUCLEOTIDE SEQUENCE [LARGE SCALE GENOMIC DNA]</scope>
    <source>
        <strain evidence="3 4">A1-2</strain>
    </source>
</reference>
<evidence type="ECO:0000313" key="3">
    <source>
        <dbReference type="EMBL" id="GER81825.1"/>
    </source>
</evidence>
<dbReference type="InterPro" id="IPR046867">
    <property type="entry name" value="AldOxase/xan_DH_MoCoBD2"/>
</dbReference>
<feature type="region of interest" description="Disordered" evidence="1">
    <location>
        <begin position="816"/>
        <end position="860"/>
    </location>
</feature>
<dbReference type="InterPro" id="IPR016208">
    <property type="entry name" value="Ald_Oxase/xanthine_DH-like"/>
</dbReference>
<organism evidence="3 4">
    <name type="scientific">Thermogemmatispora aurantia</name>
    <dbReference type="NCBI Taxonomy" id="2045279"/>
    <lineage>
        <taxon>Bacteria</taxon>
        <taxon>Bacillati</taxon>
        <taxon>Chloroflexota</taxon>
        <taxon>Ktedonobacteria</taxon>
        <taxon>Thermogemmatisporales</taxon>
        <taxon>Thermogemmatisporaceae</taxon>
        <taxon>Thermogemmatispora</taxon>
    </lineage>
</organism>
<evidence type="ECO:0000259" key="2">
    <source>
        <dbReference type="SMART" id="SM01008"/>
    </source>
</evidence>
<dbReference type="RefSeq" id="WP_151726811.1">
    <property type="nucleotide sequence ID" value="NZ_BKZV01000001.1"/>
</dbReference>
<dbReference type="Proteomes" id="UP000334820">
    <property type="component" value="Unassembled WGS sequence"/>
</dbReference>
<dbReference type="SUPFAM" id="SSF54665">
    <property type="entry name" value="CO dehydrogenase molybdoprotein N-domain-like"/>
    <property type="match status" value="1"/>
</dbReference>
<dbReference type="GO" id="GO:0005506">
    <property type="term" value="F:iron ion binding"/>
    <property type="evidence" value="ECO:0007669"/>
    <property type="project" value="InterPro"/>
</dbReference>
<keyword evidence="4" id="KW-1185">Reference proteome</keyword>
<name>A0A5J4K240_9CHLR</name>
<evidence type="ECO:0000256" key="1">
    <source>
        <dbReference type="SAM" id="MobiDB-lite"/>
    </source>
</evidence>
<comment type="caution">
    <text evidence="3">The sequence shown here is derived from an EMBL/GenBank/DDBJ whole genome shotgun (WGS) entry which is preliminary data.</text>
</comment>
<sequence>MDEWRRLQPRKAGPYKVVGKPLPKVDAYSTVTGRAIYADDIILPRMLYGGLLRSPHPHARIISINTRKARELPGVLAVITGEDLPRKYGILPSSQDETALAVDKVRYVGDPVAAVAAVDPDTLEQALRLIEVEYEVLPALMSIEEALARPDIKIHEETRNGNIHKAVSYEFGDIEAGFAAADYVREDWFYYEGNNHVPIETHACLARWEPDPHDPIGGKLTLWSSTQTPHYVHREVSKVLGIPPSHLRVIAPHVGGGFGGKSDPFSHEICACELARRTGRPVKITCTREEVFLIHRGRHPVKMWIKTGVKRDGTITAMHFRSFLDGGAYGSYGVATTYYTGALQPVTYALPAYKFEGMRVFTNKPPCGPKRGHGTPQPRFAVEVHLDKIAADLGVDPIELRKRNLVRPYSRTINGLRITSCALEECLDQVVSRSGWREFHAARLAREAEATRQSSPVRHGMGLALSTYICGAGKPIYWNDMPHSAVQIRLDRGGGVTVYCGATDIGQGSTSVLAYIVAEELGIEPERIHLETADTTLTPVDLGSYSSRVTFMAGNAAIQAARRLKELLHSVAAERLRLPPDRLESSDGFIYCIDDPQVALSFEQAVQLAEARYGALVAAGSYAPPEDIHGDFKGAGVGPSPAYSYSACVALVGVDIETGEVKVEKLWLAHDVGQAINPLLVAGQVEGSAYMGYGEALMEQQIFRKGRHKIPSILDYKIPTTLDTPEIETILVGQPDEEGPFGGKEAGQGPLLPVIPAIANAIYNAVGIRIDEVPITPDKVLRALKAARSEPGERPLPPPRVTPIVLNERWPARLIRWSPEQREPRPDPTNGHHQHPRQGESAPHGAASTSSRLPQKGGTA</sequence>
<dbReference type="Pfam" id="PF02738">
    <property type="entry name" value="MoCoBD_1"/>
    <property type="match status" value="1"/>
</dbReference>
<dbReference type="AlphaFoldDB" id="A0A5J4K240"/>
<evidence type="ECO:0000313" key="4">
    <source>
        <dbReference type="Proteomes" id="UP000334820"/>
    </source>
</evidence>
<proteinExistence type="predicted"/>
<dbReference type="SUPFAM" id="SSF56003">
    <property type="entry name" value="Molybdenum cofactor-binding domain"/>
    <property type="match status" value="1"/>
</dbReference>
<accession>A0A5J4K240</accession>
<gene>
    <name evidence="3" type="ORF">KTAU_04630</name>
</gene>
<protein>
    <submittedName>
        <fullName evidence="3">Dehydrogenase</fullName>
    </submittedName>
</protein>
<dbReference type="Gene3D" id="3.30.365.10">
    <property type="entry name" value="Aldehyde oxidase/xanthine dehydrogenase, molybdopterin binding domain"/>
    <property type="match status" value="4"/>
</dbReference>
<dbReference type="InterPro" id="IPR036856">
    <property type="entry name" value="Ald_Oxase/Xan_DH_a/b_sf"/>
</dbReference>
<dbReference type="Pfam" id="PF01315">
    <property type="entry name" value="Ald_Xan_dh_C"/>
    <property type="match status" value="1"/>
</dbReference>
<dbReference type="InterPro" id="IPR008274">
    <property type="entry name" value="AldOxase/xan_DH_MoCoBD1"/>
</dbReference>
<dbReference type="SMART" id="SM01008">
    <property type="entry name" value="Ald_Xan_dh_C"/>
    <property type="match status" value="1"/>
</dbReference>
<feature type="domain" description="Aldehyde oxidase/xanthine dehydrogenase a/b hammerhead" evidence="2">
    <location>
        <begin position="32"/>
        <end position="138"/>
    </location>
</feature>
<dbReference type="GO" id="GO:0016491">
    <property type="term" value="F:oxidoreductase activity"/>
    <property type="evidence" value="ECO:0007669"/>
    <property type="project" value="InterPro"/>
</dbReference>
<dbReference type="InterPro" id="IPR037165">
    <property type="entry name" value="AldOxase/xan_DH_Mopterin-bd_sf"/>
</dbReference>
<dbReference type="Pfam" id="PF20256">
    <property type="entry name" value="MoCoBD_2"/>
    <property type="match status" value="1"/>
</dbReference>
<dbReference type="Gene3D" id="3.90.1170.50">
    <property type="entry name" value="Aldehyde oxidase/xanthine dehydrogenase, a/b hammerhead"/>
    <property type="match status" value="1"/>
</dbReference>